<comment type="caution">
    <text evidence="2">The sequence shown here is derived from an EMBL/GenBank/DDBJ whole genome shotgun (WGS) entry which is preliminary data.</text>
</comment>
<feature type="region of interest" description="Disordered" evidence="1">
    <location>
        <begin position="1"/>
        <end position="23"/>
    </location>
</feature>
<name>A0ABW2ZYU4_9ACTN</name>
<evidence type="ECO:0000313" key="2">
    <source>
        <dbReference type="EMBL" id="MFD0783439.1"/>
    </source>
</evidence>
<reference evidence="3" key="1">
    <citation type="journal article" date="2019" name="Int. J. Syst. Evol. Microbiol.">
        <title>The Global Catalogue of Microorganisms (GCM) 10K type strain sequencing project: providing services to taxonomists for standard genome sequencing and annotation.</title>
        <authorList>
            <consortium name="The Broad Institute Genomics Platform"/>
            <consortium name="The Broad Institute Genome Sequencing Center for Infectious Disease"/>
            <person name="Wu L."/>
            <person name="Ma J."/>
        </authorList>
    </citation>
    <scope>NUCLEOTIDE SEQUENCE [LARGE SCALE GENOMIC DNA]</scope>
    <source>
        <strain evidence="3">JCM 32148</strain>
    </source>
</reference>
<sequence length="276" mass="28715">MQAAGTASAFNDQRKIRSAARMGDSAGTLKEFNMATGAHDGPDPEAAVRGQRVLDLLDKAIAIQSPLVRKNIARARQRNPEATPAQVIRTLERMYVSALTGTGAAVGGAAAAPGVGTGVALALSAGEVLSSLELSALFALSIAEVHGVRIDEIERRRTIVMGIMLGGSGSATITKVAERTGQHWGRQVVAKVPIETLRQINEILGRRFVTKYGTKQGIIVLGRVAPFGIGAVIGGGANAALATLAVRAGRRAFGSPPTSWPEPTRSTPPTPENSLD</sequence>
<dbReference type="Proteomes" id="UP001597053">
    <property type="component" value="Unassembled WGS sequence"/>
</dbReference>
<evidence type="ECO:0000313" key="3">
    <source>
        <dbReference type="Proteomes" id="UP001597053"/>
    </source>
</evidence>
<protein>
    <recommendedName>
        <fullName evidence="4">EcsC protein family protein</fullName>
    </recommendedName>
</protein>
<feature type="compositionally biased region" description="Low complexity" evidence="1">
    <location>
        <begin position="252"/>
        <end position="265"/>
    </location>
</feature>
<evidence type="ECO:0000256" key="1">
    <source>
        <dbReference type="SAM" id="MobiDB-lite"/>
    </source>
</evidence>
<feature type="region of interest" description="Disordered" evidence="1">
    <location>
        <begin position="252"/>
        <end position="276"/>
    </location>
</feature>
<organism evidence="2 3">
    <name type="scientific">Micromonospora azadirachtae</name>
    <dbReference type="NCBI Taxonomy" id="1970735"/>
    <lineage>
        <taxon>Bacteria</taxon>
        <taxon>Bacillati</taxon>
        <taxon>Actinomycetota</taxon>
        <taxon>Actinomycetes</taxon>
        <taxon>Micromonosporales</taxon>
        <taxon>Micromonosporaceae</taxon>
        <taxon>Micromonospora</taxon>
    </lineage>
</organism>
<feature type="compositionally biased region" description="Pro residues" evidence="1">
    <location>
        <begin position="266"/>
        <end position="276"/>
    </location>
</feature>
<evidence type="ECO:0008006" key="4">
    <source>
        <dbReference type="Google" id="ProtNLM"/>
    </source>
</evidence>
<accession>A0ABW2ZYU4</accession>
<gene>
    <name evidence="2" type="ORF">ACFQZ8_05845</name>
</gene>
<dbReference type="EMBL" id="JBHTHM010000146">
    <property type="protein sequence ID" value="MFD0783439.1"/>
    <property type="molecule type" value="Genomic_DNA"/>
</dbReference>
<keyword evidence="3" id="KW-1185">Reference proteome</keyword>
<proteinExistence type="predicted"/>